<keyword evidence="3" id="KW-1185">Reference proteome</keyword>
<protein>
    <submittedName>
        <fullName evidence="4">Uncharacterized protein</fullName>
    </submittedName>
</protein>
<evidence type="ECO:0000256" key="2">
    <source>
        <dbReference type="SAM" id="Phobius"/>
    </source>
</evidence>
<dbReference type="PANTHER" id="PTHR16311">
    <property type="entry name" value="THROMBOSPONDIN TYPE I DOMAIN-CONTAINING 1"/>
    <property type="match status" value="1"/>
</dbReference>
<dbReference type="SUPFAM" id="SSF82895">
    <property type="entry name" value="TSP-1 type 1 repeat"/>
    <property type="match status" value="1"/>
</dbReference>
<sequence length="606" mass="68845">MVQLADRPIWQVKQRWVRRFDPKTIGMKSCQKVGVDLDIEYRSIDVLPNMINLWEHVATTKVEIDGKEAQQLDLGCENFASPGFYRVRIRDLDDDKAISDAILINSTSSSSTPSINIRSDSIFPYCTNDFVVSWHLPSCNTSNLTSFRIRVFSVLEDSPEELIYLDELTVEDNANTLAIPCSNFDILYAKFCFELISLQIASRKFELWDRKCVNTEPVVRIDGKWSLWTPWTECSKKCGSGLRKRYRKCSINKEIRGSYCNGTTMEKESCNVEKCPETPTQLYDNSLNNTCDCGCTVSRPSGTIFVGHTFCPLNFTKWVIPSKPGHNIHFSIRDEGIYENEEKVQIFRGDKEILWQNNGMYPNFLEEPLKLDFWVIYQQNSNGSRRGSNGVYITYRIFSDDSNTIDSEYSALIAARIPECTSEACQNTVVITLIVAISLVLFVIVFTPTLICVHVTQNWRRRKGKGTNSSDALLASISQRMNTEMLCSGGTECTHLSGSRHTQSHHLEQIPLTVTKRSIGIQLSVQSTPRFSRSARDTPRGNASIISGELEYDYYDAPVPGSILRPFGDKFLDEFVSEIDIDQIVRRETSGWVETPPDKCDVHTQI</sequence>
<dbReference type="InterPro" id="IPR000884">
    <property type="entry name" value="TSP1_rpt"/>
</dbReference>
<organism evidence="3 4">
    <name type="scientific">Acrobeloides nanus</name>
    <dbReference type="NCBI Taxonomy" id="290746"/>
    <lineage>
        <taxon>Eukaryota</taxon>
        <taxon>Metazoa</taxon>
        <taxon>Ecdysozoa</taxon>
        <taxon>Nematoda</taxon>
        <taxon>Chromadorea</taxon>
        <taxon>Rhabditida</taxon>
        <taxon>Tylenchina</taxon>
        <taxon>Cephalobomorpha</taxon>
        <taxon>Cephaloboidea</taxon>
        <taxon>Cephalobidae</taxon>
        <taxon>Acrobeloides</taxon>
    </lineage>
</organism>
<evidence type="ECO:0000313" key="3">
    <source>
        <dbReference type="Proteomes" id="UP000887540"/>
    </source>
</evidence>
<dbReference type="Gene3D" id="2.20.100.10">
    <property type="entry name" value="Thrombospondin type-1 (TSP1) repeat"/>
    <property type="match status" value="1"/>
</dbReference>
<accession>A0A914D669</accession>
<dbReference type="Pfam" id="PF00090">
    <property type="entry name" value="TSP_1"/>
    <property type="match status" value="1"/>
</dbReference>
<dbReference type="AlphaFoldDB" id="A0A914D669"/>
<dbReference type="InterPro" id="IPR038877">
    <property type="entry name" value="THSD1"/>
</dbReference>
<evidence type="ECO:0000256" key="1">
    <source>
        <dbReference type="ARBA" id="ARBA00023157"/>
    </source>
</evidence>
<name>A0A914D669_9BILA</name>
<dbReference type="FunFam" id="2.20.100.10:FF:000001">
    <property type="entry name" value="semaphorin-5A isoform X1"/>
    <property type="match status" value="1"/>
</dbReference>
<keyword evidence="1" id="KW-1015">Disulfide bond</keyword>
<dbReference type="PROSITE" id="PS50092">
    <property type="entry name" value="TSP1"/>
    <property type="match status" value="1"/>
</dbReference>
<dbReference type="GO" id="GO:0071944">
    <property type="term" value="C:cell periphery"/>
    <property type="evidence" value="ECO:0007669"/>
    <property type="project" value="TreeGrafter"/>
</dbReference>
<keyword evidence="2" id="KW-0812">Transmembrane</keyword>
<reference evidence="4" key="1">
    <citation type="submission" date="2022-11" db="UniProtKB">
        <authorList>
            <consortium name="WormBaseParasite"/>
        </authorList>
    </citation>
    <scope>IDENTIFICATION</scope>
</reference>
<keyword evidence="2" id="KW-1133">Transmembrane helix</keyword>
<dbReference type="PANTHER" id="PTHR16311:SF3">
    <property type="entry name" value="THROMBOSPONDIN TYPE-1 DOMAIN-CONTAINING PROTEIN 1"/>
    <property type="match status" value="1"/>
</dbReference>
<dbReference type="WBParaSite" id="ACRNAN_scaffold1980.g32149.t1">
    <property type="protein sequence ID" value="ACRNAN_scaffold1980.g32149.t1"/>
    <property type="gene ID" value="ACRNAN_scaffold1980.g32149"/>
</dbReference>
<feature type="transmembrane region" description="Helical" evidence="2">
    <location>
        <begin position="429"/>
        <end position="453"/>
    </location>
</feature>
<dbReference type="InterPro" id="IPR036383">
    <property type="entry name" value="TSP1_rpt_sf"/>
</dbReference>
<proteinExistence type="predicted"/>
<evidence type="ECO:0000313" key="4">
    <source>
        <dbReference type="WBParaSite" id="ACRNAN_scaffold1980.g32149.t1"/>
    </source>
</evidence>
<dbReference type="Proteomes" id="UP000887540">
    <property type="component" value="Unplaced"/>
</dbReference>
<keyword evidence="2" id="KW-0472">Membrane</keyword>
<dbReference type="SMART" id="SM00209">
    <property type="entry name" value="TSP1"/>
    <property type="match status" value="1"/>
</dbReference>